<dbReference type="Pfam" id="PF00535">
    <property type="entry name" value="Glycos_transf_2"/>
    <property type="match status" value="1"/>
</dbReference>
<reference evidence="2" key="1">
    <citation type="submission" date="2018-05" db="EMBL/GenBank/DDBJ databases">
        <authorList>
            <person name="Lanie J.A."/>
            <person name="Ng W.-L."/>
            <person name="Kazmierczak K.M."/>
            <person name="Andrzejewski T.M."/>
            <person name="Davidsen T.M."/>
            <person name="Wayne K.J."/>
            <person name="Tettelin H."/>
            <person name="Glass J.I."/>
            <person name="Rusch D."/>
            <person name="Podicherti R."/>
            <person name="Tsui H.-C.T."/>
            <person name="Winkler M.E."/>
        </authorList>
    </citation>
    <scope>NUCLEOTIDE SEQUENCE</scope>
</reference>
<feature type="domain" description="Glycosyltransferase 2-like" evidence="1">
    <location>
        <begin position="5"/>
        <end position="167"/>
    </location>
</feature>
<dbReference type="InterPro" id="IPR001173">
    <property type="entry name" value="Glyco_trans_2-like"/>
</dbReference>
<dbReference type="PANTHER" id="PTHR48090">
    <property type="entry name" value="UNDECAPRENYL-PHOSPHATE 4-DEOXY-4-FORMAMIDO-L-ARABINOSE TRANSFERASE-RELATED"/>
    <property type="match status" value="1"/>
</dbReference>
<dbReference type="Gene3D" id="3.90.550.10">
    <property type="entry name" value="Spore Coat Polysaccharide Biosynthesis Protein SpsA, Chain A"/>
    <property type="match status" value="1"/>
</dbReference>
<evidence type="ECO:0000259" key="1">
    <source>
        <dbReference type="Pfam" id="PF00535"/>
    </source>
</evidence>
<sequence length="220" mass="25464">MIKISILIPVYNEEATIIYLLKSVQKEISKIKTVTFEIIVIDDCSKDNTSKLLKENGNLYNHMISLEKNQGKGGAILQGLEKAKGEYILFQDADLEYSPKDYKTLIRPIVDFDVDVVMGSRFLAPQFTRVHYFWHKVGNWGLTLIFNILNNTTFTDIYSCYLIYRKSLVPLENIKTIGWEQHGEILSLAIKKGEVFFEVPITYRGRSYHEGKKIRGFHIF</sequence>
<gene>
    <name evidence="2" type="ORF">METZ01_LOCUS460505</name>
</gene>
<dbReference type="PANTHER" id="PTHR48090:SF7">
    <property type="entry name" value="RFBJ PROTEIN"/>
    <property type="match status" value="1"/>
</dbReference>
<evidence type="ECO:0000313" key="2">
    <source>
        <dbReference type="EMBL" id="SVE07651.1"/>
    </source>
</evidence>
<dbReference type="EMBL" id="UINC01192485">
    <property type="protein sequence ID" value="SVE07651.1"/>
    <property type="molecule type" value="Genomic_DNA"/>
</dbReference>
<dbReference type="SUPFAM" id="SSF53448">
    <property type="entry name" value="Nucleotide-diphospho-sugar transferases"/>
    <property type="match status" value="1"/>
</dbReference>
<feature type="non-terminal residue" evidence="2">
    <location>
        <position position="220"/>
    </location>
</feature>
<protein>
    <recommendedName>
        <fullName evidence="1">Glycosyltransferase 2-like domain-containing protein</fullName>
    </recommendedName>
</protein>
<accession>A0A383AJ99</accession>
<proteinExistence type="predicted"/>
<dbReference type="InterPro" id="IPR050256">
    <property type="entry name" value="Glycosyltransferase_2"/>
</dbReference>
<dbReference type="InterPro" id="IPR029044">
    <property type="entry name" value="Nucleotide-diphossugar_trans"/>
</dbReference>
<organism evidence="2">
    <name type="scientific">marine metagenome</name>
    <dbReference type="NCBI Taxonomy" id="408172"/>
    <lineage>
        <taxon>unclassified sequences</taxon>
        <taxon>metagenomes</taxon>
        <taxon>ecological metagenomes</taxon>
    </lineage>
</organism>
<dbReference type="AlphaFoldDB" id="A0A383AJ99"/>
<dbReference type="CDD" id="cd04179">
    <property type="entry name" value="DPM_DPG-synthase_like"/>
    <property type="match status" value="1"/>
</dbReference>
<name>A0A383AJ99_9ZZZZ</name>